<organism evidence="1 2">
    <name type="scientific">Emericellopsis cladophorae</name>
    <dbReference type="NCBI Taxonomy" id="2686198"/>
    <lineage>
        <taxon>Eukaryota</taxon>
        <taxon>Fungi</taxon>
        <taxon>Dikarya</taxon>
        <taxon>Ascomycota</taxon>
        <taxon>Pezizomycotina</taxon>
        <taxon>Sordariomycetes</taxon>
        <taxon>Hypocreomycetidae</taxon>
        <taxon>Hypocreales</taxon>
        <taxon>Bionectriaceae</taxon>
        <taxon>Emericellopsis</taxon>
    </lineage>
</organism>
<dbReference type="GeneID" id="75828738"/>
<accession>A0A9P9Y0H7</accession>
<dbReference type="RefSeq" id="XP_051362189.1">
    <property type="nucleotide sequence ID" value="XM_051506396.1"/>
</dbReference>
<protein>
    <submittedName>
        <fullName evidence="1">Uncharacterized protein</fullName>
    </submittedName>
</protein>
<dbReference type="EMBL" id="JAGIXG020000022">
    <property type="protein sequence ID" value="KAI6781333.1"/>
    <property type="molecule type" value="Genomic_DNA"/>
</dbReference>
<proteinExistence type="predicted"/>
<comment type="caution">
    <text evidence="1">The sequence shown here is derived from an EMBL/GenBank/DDBJ whole genome shotgun (WGS) entry which is preliminary data.</text>
</comment>
<name>A0A9P9Y0H7_9HYPO</name>
<sequence>MPQRVERKELKMWVLGAPEVLLRPGAHWCGRAMECSKDNGDDDVPRETFNCEPTGNSLKSSQIQCIVHDLDHQSVQEMLGTRCYADKDLTGSH</sequence>
<evidence type="ECO:0000313" key="1">
    <source>
        <dbReference type="EMBL" id="KAI6781333.1"/>
    </source>
</evidence>
<dbReference type="AlphaFoldDB" id="A0A9P9Y0H7"/>
<gene>
    <name evidence="1" type="ORF">J7T54_002225</name>
</gene>
<keyword evidence="2" id="KW-1185">Reference proteome</keyword>
<reference evidence="1" key="2">
    <citation type="submission" date="2022-07" db="EMBL/GenBank/DDBJ databases">
        <authorList>
            <person name="Goncalves M.F.M."/>
            <person name="Hilario S."/>
            <person name="Van De Peer Y."/>
            <person name="Esteves A.C."/>
            <person name="Alves A."/>
        </authorList>
    </citation>
    <scope>NUCLEOTIDE SEQUENCE</scope>
    <source>
        <strain evidence="1">MUM 19.33</strain>
    </source>
</reference>
<evidence type="ECO:0000313" key="2">
    <source>
        <dbReference type="Proteomes" id="UP001055219"/>
    </source>
</evidence>
<dbReference type="Proteomes" id="UP001055219">
    <property type="component" value="Unassembled WGS sequence"/>
</dbReference>
<reference evidence="1" key="1">
    <citation type="journal article" date="2021" name="J Fungi (Basel)">
        <title>Genomic and Metabolomic Analyses of the Marine Fungus Emericellopsis cladophorae: Insights into Saltwater Adaptability Mechanisms and Its Biosynthetic Potential.</title>
        <authorList>
            <person name="Goncalves M.F.M."/>
            <person name="Hilario S."/>
            <person name="Van de Peer Y."/>
            <person name="Esteves A.C."/>
            <person name="Alves A."/>
        </authorList>
    </citation>
    <scope>NUCLEOTIDE SEQUENCE</scope>
    <source>
        <strain evidence="1">MUM 19.33</strain>
    </source>
</reference>